<dbReference type="AlphaFoldDB" id="A0A4S8LYY0"/>
<dbReference type="Proteomes" id="UP000297245">
    <property type="component" value="Unassembled WGS sequence"/>
</dbReference>
<dbReference type="OrthoDB" id="3259294at2759"/>
<dbReference type="EMBL" id="ML179212">
    <property type="protein sequence ID" value="THU94959.1"/>
    <property type="molecule type" value="Genomic_DNA"/>
</dbReference>
<reference evidence="1 2" key="1">
    <citation type="journal article" date="2019" name="Nat. Ecol. Evol.">
        <title>Megaphylogeny resolves global patterns of mushroom evolution.</title>
        <authorList>
            <person name="Varga T."/>
            <person name="Krizsan K."/>
            <person name="Foldi C."/>
            <person name="Dima B."/>
            <person name="Sanchez-Garcia M."/>
            <person name="Sanchez-Ramirez S."/>
            <person name="Szollosi G.J."/>
            <person name="Szarkandi J.G."/>
            <person name="Papp V."/>
            <person name="Albert L."/>
            <person name="Andreopoulos W."/>
            <person name="Angelini C."/>
            <person name="Antonin V."/>
            <person name="Barry K.W."/>
            <person name="Bougher N.L."/>
            <person name="Buchanan P."/>
            <person name="Buyck B."/>
            <person name="Bense V."/>
            <person name="Catcheside P."/>
            <person name="Chovatia M."/>
            <person name="Cooper J."/>
            <person name="Damon W."/>
            <person name="Desjardin D."/>
            <person name="Finy P."/>
            <person name="Geml J."/>
            <person name="Haridas S."/>
            <person name="Hughes K."/>
            <person name="Justo A."/>
            <person name="Karasinski D."/>
            <person name="Kautmanova I."/>
            <person name="Kiss B."/>
            <person name="Kocsube S."/>
            <person name="Kotiranta H."/>
            <person name="LaButti K.M."/>
            <person name="Lechner B.E."/>
            <person name="Liimatainen K."/>
            <person name="Lipzen A."/>
            <person name="Lukacs Z."/>
            <person name="Mihaltcheva S."/>
            <person name="Morgado L.N."/>
            <person name="Niskanen T."/>
            <person name="Noordeloos M.E."/>
            <person name="Ohm R.A."/>
            <person name="Ortiz-Santana B."/>
            <person name="Ovrebo C."/>
            <person name="Racz N."/>
            <person name="Riley R."/>
            <person name="Savchenko A."/>
            <person name="Shiryaev A."/>
            <person name="Soop K."/>
            <person name="Spirin V."/>
            <person name="Szebenyi C."/>
            <person name="Tomsovsky M."/>
            <person name="Tulloss R.E."/>
            <person name="Uehling J."/>
            <person name="Grigoriev I.V."/>
            <person name="Vagvolgyi C."/>
            <person name="Papp T."/>
            <person name="Martin F.M."/>
            <person name="Miettinen O."/>
            <person name="Hibbett D.S."/>
            <person name="Nagy L.G."/>
        </authorList>
    </citation>
    <scope>NUCLEOTIDE SEQUENCE [LARGE SCALE GENOMIC DNA]</scope>
    <source>
        <strain evidence="1 2">CBS 962.96</strain>
    </source>
</reference>
<name>A0A4S8LYY0_DENBC</name>
<evidence type="ECO:0000313" key="2">
    <source>
        <dbReference type="Proteomes" id="UP000297245"/>
    </source>
</evidence>
<evidence type="ECO:0000313" key="1">
    <source>
        <dbReference type="EMBL" id="THU94959.1"/>
    </source>
</evidence>
<protein>
    <submittedName>
        <fullName evidence="1">Uncharacterized protein</fullName>
    </submittedName>
</protein>
<gene>
    <name evidence="1" type="ORF">K435DRAFT_667372</name>
</gene>
<sequence>MTYLLRCNSDVTSLLSGTAIKAVVAYVSDYITKWSLNTHVIFDVIRVVLTRNSELISGSATRQEKARRLVTQMVNLLSVRMELGAPMICMYLLDNPDHYTSHKFKPFHWSSYVTEVEKAWNTEQNNDNKVVLIKKNGRIFGLSQVYDYVYRPSELENMTLYDWIRRYMDEDRIDSGLQHGKTSTNEDIIDENSLPTPAIKKNLPTNHFPFIYGHPLADSHAIKLSPEDSELVPNFIGPGLPRRDKGNRECYCMTMLVFFKPWRSGRDLKQADESWDNCFINHNFIKRYHDIMNNFQLRYECLDSRDDF</sequence>
<proteinExistence type="predicted"/>
<organism evidence="1 2">
    <name type="scientific">Dendrothele bispora (strain CBS 962.96)</name>
    <dbReference type="NCBI Taxonomy" id="1314807"/>
    <lineage>
        <taxon>Eukaryota</taxon>
        <taxon>Fungi</taxon>
        <taxon>Dikarya</taxon>
        <taxon>Basidiomycota</taxon>
        <taxon>Agaricomycotina</taxon>
        <taxon>Agaricomycetes</taxon>
        <taxon>Agaricomycetidae</taxon>
        <taxon>Agaricales</taxon>
        <taxon>Agaricales incertae sedis</taxon>
        <taxon>Dendrothele</taxon>
    </lineage>
</organism>
<keyword evidence="2" id="KW-1185">Reference proteome</keyword>
<accession>A0A4S8LYY0</accession>
<feature type="non-terminal residue" evidence="1">
    <location>
        <position position="308"/>
    </location>
</feature>